<dbReference type="KEGG" id="uam:UABAM_02236"/>
<proteinExistence type="predicted"/>
<keyword evidence="4" id="KW-1185">Reference proteome</keyword>
<feature type="signal peptide" evidence="2">
    <location>
        <begin position="1"/>
        <end position="29"/>
    </location>
</feature>
<dbReference type="RefSeq" id="WP_151968064.1">
    <property type="nucleotide sequence ID" value="NZ_AP019860.1"/>
</dbReference>
<evidence type="ECO:0000256" key="1">
    <source>
        <dbReference type="SAM" id="MobiDB-lite"/>
    </source>
</evidence>
<keyword evidence="2" id="KW-0732">Signal</keyword>
<organism evidence="3 4">
    <name type="scientific">Uabimicrobium amorphum</name>
    <dbReference type="NCBI Taxonomy" id="2596890"/>
    <lineage>
        <taxon>Bacteria</taxon>
        <taxon>Pseudomonadati</taxon>
        <taxon>Planctomycetota</taxon>
        <taxon>Candidatus Uabimicrobiia</taxon>
        <taxon>Candidatus Uabimicrobiales</taxon>
        <taxon>Candidatus Uabimicrobiaceae</taxon>
        <taxon>Candidatus Uabimicrobium</taxon>
    </lineage>
</organism>
<evidence type="ECO:0000256" key="2">
    <source>
        <dbReference type="SAM" id="SignalP"/>
    </source>
</evidence>
<dbReference type="AlphaFoldDB" id="A0A5S9F346"/>
<protein>
    <submittedName>
        <fullName evidence="3">Uncharacterized protein</fullName>
    </submittedName>
</protein>
<gene>
    <name evidence="3" type="ORF">UABAM_02236</name>
</gene>
<dbReference type="EMBL" id="AP019860">
    <property type="protein sequence ID" value="BBM83881.1"/>
    <property type="molecule type" value="Genomic_DNA"/>
</dbReference>
<reference evidence="3 4" key="1">
    <citation type="submission" date="2019-08" db="EMBL/GenBank/DDBJ databases">
        <title>Complete genome sequence of Candidatus Uab amorphum.</title>
        <authorList>
            <person name="Shiratori T."/>
            <person name="Suzuki S."/>
            <person name="Kakizawa Y."/>
            <person name="Ishida K."/>
        </authorList>
    </citation>
    <scope>NUCLEOTIDE SEQUENCE [LARGE SCALE GENOMIC DNA]</scope>
    <source>
        <strain evidence="3 4">SRT547</strain>
    </source>
</reference>
<name>A0A5S9F346_UABAM</name>
<evidence type="ECO:0000313" key="4">
    <source>
        <dbReference type="Proteomes" id="UP000326354"/>
    </source>
</evidence>
<dbReference type="Proteomes" id="UP000326354">
    <property type="component" value="Chromosome"/>
</dbReference>
<feature type="region of interest" description="Disordered" evidence="1">
    <location>
        <begin position="184"/>
        <end position="206"/>
    </location>
</feature>
<evidence type="ECO:0000313" key="3">
    <source>
        <dbReference type="EMBL" id="BBM83881.1"/>
    </source>
</evidence>
<accession>A0A5S9F346</accession>
<sequence>MTNKFSLFCQKHLLVLLCFAFVTTSLSWADEKKTQWPAEISNKERIHVYKKINPALKKMRAEKRKVSVGVFGGKLYRGDVIKVGKTKFTIVDYKGKQHTIKYNKIRTSYLSKIIPSKQQDGMVLHSFGLISLHEGEKKFAKIYFDRAIKQKYSKSKEYASRVADDLDSQREEFLALKEKEKQDELEAKEKAREEKKQSRLAKERSRIPNIKSLGSSELDVKANSFPGKYTIFKFGAPW</sequence>
<feature type="chain" id="PRO_5024999307" evidence="2">
    <location>
        <begin position="30"/>
        <end position="238"/>
    </location>
</feature>